<evidence type="ECO:0000256" key="8">
    <source>
        <dbReference type="SAM" id="SignalP"/>
    </source>
</evidence>
<dbReference type="Gene3D" id="3.40.190.10">
    <property type="entry name" value="Periplasmic binding protein-like II"/>
    <property type="match status" value="2"/>
</dbReference>
<comment type="caution">
    <text evidence="9">The sequence shown here is derived from an EMBL/GenBank/DDBJ whole genome shotgun (WGS) entry which is preliminary data.</text>
</comment>
<evidence type="ECO:0000256" key="1">
    <source>
        <dbReference type="ARBA" id="ARBA00004418"/>
    </source>
</evidence>
<dbReference type="EMBL" id="VDUY01000009">
    <property type="protein sequence ID" value="TXL62609.1"/>
    <property type="molecule type" value="Genomic_DNA"/>
</dbReference>
<feature type="chain" id="PRO_5022704164" description="sn-glycerol-3-phosphate-binding periplasmic protein UgpB" evidence="8">
    <location>
        <begin position="35"/>
        <end position="447"/>
    </location>
</feature>
<evidence type="ECO:0000313" key="10">
    <source>
        <dbReference type="Proteomes" id="UP000321548"/>
    </source>
</evidence>
<dbReference type="Pfam" id="PF13416">
    <property type="entry name" value="SBP_bac_8"/>
    <property type="match status" value="1"/>
</dbReference>
<dbReference type="RefSeq" id="WP_147705782.1">
    <property type="nucleotide sequence ID" value="NZ_VDUY01000009.1"/>
</dbReference>
<evidence type="ECO:0000256" key="4">
    <source>
        <dbReference type="ARBA" id="ARBA00017470"/>
    </source>
</evidence>
<dbReference type="GO" id="GO:0055085">
    <property type="term" value="P:transmembrane transport"/>
    <property type="evidence" value="ECO:0007669"/>
    <property type="project" value="InterPro"/>
</dbReference>
<keyword evidence="10" id="KW-1185">Reference proteome</keyword>
<name>A0A5C8NLM6_9BURK</name>
<dbReference type="PANTHER" id="PTHR43649">
    <property type="entry name" value="ARABINOSE-BINDING PROTEIN-RELATED"/>
    <property type="match status" value="1"/>
</dbReference>
<dbReference type="GO" id="GO:0042597">
    <property type="term" value="C:periplasmic space"/>
    <property type="evidence" value="ECO:0007669"/>
    <property type="project" value="UniProtKB-SubCell"/>
</dbReference>
<dbReference type="PANTHER" id="PTHR43649:SF31">
    <property type="entry name" value="SN-GLYCEROL-3-PHOSPHATE-BINDING PERIPLASMIC PROTEIN UGPB"/>
    <property type="match status" value="1"/>
</dbReference>
<dbReference type="InterPro" id="IPR006061">
    <property type="entry name" value="SBP_1_CS"/>
</dbReference>
<gene>
    <name evidence="9" type="primary">ugpB</name>
    <name evidence="9" type="ORF">FHP08_17435</name>
</gene>
<keyword evidence="6 8" id="KW-0732">Signal</keyword>
<dbReference type="InterPro" id="IPR006059">
    <property type="entry name" value="SBP"/>
</dbReference>
<dbReference type="CDD" id="cd14748">
    <property type="entry name" value="PBP2_UgpB"/>
    <property type="match status" value="1"/>
</dbReference>
<organism evidence="9 10">
    <name type="scientific">Zeimonas arvi</name>
    <dbReference type="NCBI Taxonomy" id="2498847"/>
    <lineage>
        <taxon>Bacteria</taxon>
        <taxon>Pseudomonadati</taxon>
        <taxon>Pseudomonadota</taxon>
        <taxon>Betaproteobacteria</taxon>
        <taxon>Burkholderiales</taxon>
        <taxon>Burkholderiaceae</taxon>
        <taxon>Zeimonas</taxon>
    </lineage>
</organism>
<evidence type="ECO:0000256" key="6">
    <source>
        <dbReference type="ARBA" id="ARBA00022729"/>
    </source>
</evidence>
<dbReference type="PROSITE" id="PS01037">
    <property type="entry name" value="SBP_BACTERIAL_1"/>
    <property type="match status" value="1"/>
</dbReference>
<comment type="similarity">
    <text evidence="2">Belongs to the bacterial solute-binding protein 1 family.</text>
</comment>
<proteinExistence type="inferred from homology"/>
<sequence length="447" mass="48726">MNDKRFAAIKGWARGGIAAALAAAGLMAAMPASAQTEIQWWHSMTGALGDRLNGLAERFNKSQSGYKVTAVYKGSYPESMTAGIAAFRAGNAPHIIQVFEVGTATMMAAKGAIVPVEKLMKDAGYKFDRTAYVPAVAGFYTTSKGEMLSFPFNSSTTVFYYNKDAFAKAGVNKVPETWPEVAAAAAKVKASNAASCGYTSSWASWVHMESFSAWHNVLFATENNGFGGNKARLKLNTPLHERHMNNLAQWAKDGWFQYPGRTNQGDAKFYSGECAMFTGSSAAYANVKRNAKFQFGIARLPHYSDVPGAPQNTVIGGASLWVMAGKKADEYKGVAKFFDFLSSPEVQAEWHQATGYLPLTIAAYDLTKKSGFYDKNPGTDVSVQQMIVKTTDKSRGVRLGNFVQIRDVIHEEMEAMLAGKQNAKQALEKMTSRGNDLLARFERTARN</sequence>
<keyword evidence="5" id="KW-0813">Transport</keyword>
<accession>A0A5C8NLM6</accession>
<evidence type="ECO:0000256" key="3">
    <source>
        <dbReference type="ARBA" id="ARBA00011557"/>
    </source>
</evidence>
<comment type="subunit">
    <text evidence="3">The complex is composed of two ATP-binding proteins (UgpC), two transmembrane proteins (UgpA and UgpE) and a solute-binding protein (UgpB).</text>
</comment>
<evidence type="ECO:0000256" key="7">
    <source>
        <dbReference type="ARBA" id="ARBA00022764"/>
    </source>
</evidence>
<dbReference type="OrthoDB" id="4393730at2"/>
<evidence type="ECO:0000256" key="5">
    <source>
        <dbReference type="ARBA" id="ARBA00022448"/>
    </source>
</evidence>
<feature type="signal peptide" evidence="8">
    <location>
        <begin position="1"/>
        <end position="34"/>
    </location>
</feature>
<reference evidence="9 10" key="1">
    <citation type="submission" date="2019-06" db="EMBL/GenBank/DDBJ databases">
        <title>Quisquiliibacterium sp. nov., isolated from a maize field.</title>
        <authorList>
            <person name="Lin S.-Y."/>
            <person name="Tsai C.-F."/>
            <person name="Young C.-C."/>
        </authorList>
    </citation>
    <scope>NUCLEOTIDE SEQUENCE [LARGE SCALE GENOMIC DNA]</scope>
    <source>
        <strain evidence="9 10">CC-CFT501</strain>
    </source>
</reference>
<comment type="subcellular location">
    <subcellularLocation>
        <location evidence="1">Periplasm</location>
    </subcellularLocation>
</comment>
<evidence type="ECO:0000256" key="2">
    <source>
        <dbReference type="ARBA" id="ARBA00008520"/>
    </source>
</evidence>
<dbReference type="InterPro" id="IPR050490">
    <property type="entry name" value="Bact_solute-bd_prot1"/>
</dbReference>
<dbReference type="AlphaFoldDB" id="A0A5C8NLM6"/>
<keyword evidence="7" id="KW-0574">Periplasm</keyword>
<dbReference type="SUPFAM" id="SSF53850">
    <property type="entry name" value="Periplasmic binding protein-like II"/>
    <property type="match status" value="1"/>
</dbReference>
<dbReference type="NCBIfam" id="NF008211">
    <property type="entry name" value="PRK10974.1"/>
    <property type="match status" value="1"/>
</dbReference>
<protein>
    <recommendedName>
        <fullName evidence="4">sn-glycerol-3-phosphate-binding periplasmic protein UgpB</fullName>
    </recommendedName>
</protein>
<evidence type="ECO:0000313" key="9">
    <source>
        <dbReference type="EMBL" id="TXL62609.1"/>
    </source>
</evidence>
<dbReference type="Proteomes" id="UP000321548">
    <property type="component" value="Unassembled WGS sequence"/>
</dbReference>